<feature type="region of interest" description="Disordered" evidence="1">
    <location>
        <begin position="293"/>
        <end position="344"/>
    </location>
</feature>
<feature type="compositionally biased region" description="Acidic residues" evidence="1">
    <location>
        <begin position="293"/>
        <end position="338"/>
    </location>
</feature>
<organism evidence="2 3">
    <name type="scientific">Lasiosphaeria miniovina</name>
    <dbReference type="NCBI Taxonomy" id="1954250"/>
    <lineage>
        <taxon>Eukaryota</taxon>
        <taxon>Fungi</taxon>
        <taxon>Dikarya</taxon>
        <taxon>Ascomycota</taxon>
        <taxon>Pezizomycotina</taxon>
        <taxon>Sordariomycetes</taxon>
        <taxon>Sordariomycetidae</taxon>
        <taxon>Sordariales</taxon>
        <taxon>Lasiosphaeriaceae</taxon>
        <taxon>Lasiosphaeria</taxon>
    </lineage>
</organism>
<dbReference type="InterPro" id="IPR022190">
    <property type="entry name" value="DUF3716"/>
</dbReference>
<reference evidence="2" key="1">
    <citation type="submission" date="2023-06" db="EMBL/GenBank/DDBJ databases">
        <title>Genome-scale phylogeny and comparative genomics of the fungal order Sordariales.</title>
        <authorList>
            <consortium name="Lawrence Berkeley National Laboratory"/>
            <person name="Hensen N."/>
            <person name="Bonometti L."/>
            <person name="Westerberg I."/>
            <person name="Brannstrom I.O."/>
            <person name="Guillou S."/>
            <person name="Cros-Aarteil S."/>
            <person name="Calhoun S."/>
            <person name="Haridas S."/>
            <person name="Kuo A."/>
            <person name="Mondo S."/>
            <person name="Pangilinan J."/>
            <person name="Riley R."/>
            <person name="LaButti K."/>
            <person name="Andreopoulos B."/>
            <person name="Lipzen A."/>
            <person name="Chen C."/>
            <person name="Yanf M."/>
            <person name="Daum C."/>
            <person name="Ng V."/>
            <person name="Clum A."/>
            <person name="Steindorff A."/>
            <person name="Ohm R."/>
            <person name="Martin F."/>
            <person name="Silar P."/>
            <person name="Natvig D."/>
            <person name="Lalanne C."/>
            <person name="Gautier V."/>
            <person name="Ament-velasquez S.L."/>
            <person name="Kruys A."/>
            <person name="Hutchinson M.I."/>
            <person name="Powell A.J."/>
            <person name="Barry K."/>
            <person name="Miller A.N."/>
            <person name="Grigoriev I.V."/>
            <person name="Debuchy R."/>
            <person name="Gladieux P."/>
            <person name="Thoren M.H."/>
            <person name="Johannesson H."/>
        </authorList>
    </citation>
    <scope>NUCLEOTIDE SEQUENCE</scope>
    <source>
        <strain evidence="2">SMH2392-1A</strain>
    </source>
</reference>
<proteinExistence type="predicted"/>
<dbReference type="Proteomes" id="UP001172101">
    <property type="component" value="Unassembled WGS sequence"/>
</dbReference>
<gene>
    <name evidence="2" type="ORF">B0T26DRAFT_747199</name>
</gene>
<evidence type="ECO:0000256" key="1">
    <source>
        <dbReference type="SAM" id="MobiDB-lite"/>
    </source>
</evidence>
<sequence length="344" mass="38887">MEKIEDYSTATFRDLYLAAPEFLQTEDAVRQGTRGYLDGRNQDFRRWLEAAYLSPRQREALANPNQYRGIKVGIPFFADVESDNSWWNMPRNRLPGRYLNALVVAVTGAFRDIGYCSSCRMDSPEELFFGKCIAALGDDFVGCANCILNNTADECDVYKPFMVCLMPACDESGPGHEHVLRDWLDRRYRNSEDGAVSALFRCEWAYAIFTTPEFYKEVLAKIMVGREVDSHVADALLAASREITVRKACQTCANSERKPITWCTRTPVPSFHGGACPTCILNGCECIRPDGWADEEDGDNDDDDNGNDNQEEEDNESDGDVYQEDDGEEPYTDDDEWEGFVSDN</sequence>
<dbReference type="EMBL" id="JAUIRO010000002">
    <property type="protein sequence ID" value="KAK0726802.1"/>
    <property type="molecule type" value="Genomic_DNA"/>
</dbReference>
<dbReference type="Pfam" id="PF12511">
    <property type="entry name" value="DUF3716"/>
    <property type="match status" value="1"/>
</dbReference>
<accession>A0AA40E6G1</accession>
<comment type="caution">
    <text evidence="2">The sequence shown here is derived from an EMBL/GenBank/DDBJ whole genome shotgun (WGS) entry which is preliminary data.</text>
</comment>
<dbReference type="RefSeq" id="XP_060299658.1">
    <property type="nucleotide sequence ID" value="XM_060444815.1"/>
</dbReference>
<protein>
    <submittedName>
        <fullName evidence="2">Uncharacterized protein</fullName>
    </submittedName>
</protein>
<name>A0AA40E6G1_9PEZI</name>
<keyword evidence="3" id="KW-1185">Reference proteome</keyword>
<dbReference type="GeneID" id="85328085"/>
<evidence type="ECO:0000313" key="2">
    <source>
        <dbReference type="EMBL" id="KAK0726802.1"/>
    </source>
</evidence>
<dbReference type="AlphaFoldDB" id="A0AA40E6G1"/>
<evidence type="ECO:0000313" key="3">
    <source>
        <dbReference type="Proteomes" id="UP001172101"/>
    </source>
</evidence>